<feature type="signal peptide" evidence="2">
    <location>
        <begin position="1"/>
        <end position="18"/>
    </location>
</feature>
<evidence type="ECO:0000256" key="2">
    <source>
        <dbReference type="SAM" id="SignalP"/>
    </source>
</evidence>
<name>A0A2M4C9R0_9DIPT</name>
<accession>A0A2M4C9R0</accession>
<keyword evidence="2" id="KW-0732">Signal</keyword>
<evidence type="ECO:0000256" key="1">
    <source>
        <dbReference type="SAM" id="MobiDB-lite"/>
    </source>
</evidence>
<dbReference type="EMBL" id="GGFJ01012919">
    <property type="protein sequence ID" value="MBW62060.1"/>
    <property type="molecule type" value="Transcribed_RNA"/>
</dbReference>
<dbReference type="AlphaFoldDB" id="A0A2M4C9R0"/>
<evidence type="ECO:0000313" key="3">
    <source>
        <dbReference type="EMBL" id="MBW62060.1"/>
    </source>
</evidence>
<feature type="region of interest" description="Disordered" evidence="1">
    <location>
        <begin position="25"/>
        <end position="49"/>
    </location>
</feature>
<feature type="chain" id="PRO_5014649762" evidence="2">
    <location>
        <begin position="19"/>
        <end position="91"/>
    </location>
</feature>
<proteinExistence type="predicted"/>
<sequence length="91" mass="9940">MMDLVHVFFHIHAAVAVAATTFNSRTSHSLERRSRGRSRRATRSTSDLSTFVGRERGEELCPPTAPSVASPSACVIVSIKRDPCVRPFAVS</sequence>
<reference evidence="3" key="1">
    <citation type="submission" date="2018-01" db="EMBL/GenBank/DDBJ databases">
        <title>An insight into the sialome of Amazonian anophelines.</title>
        <authorList>
            <person name="Ribeiro J.M."/>
            <person name="Scarpassa V."/>
            <person name="Calvo E."/>
        </authorList>
    </citation>
    <scope>NUCLEOTIDE SEQUENCE</scope>
    <source>
        <tissue evidence="3">Salivary glands</tissue>
    </source>
</reference>
<protein>
    <submittedName>
        <fullName evidence="3">Putative secreted protein</fullName>
    </submittedName>
</protein>
<organism evidence="3">
    <name type="scientific">Anopheles marajoara</name>
    <dbReference type="NCBI Taxonomy" id="58244"/>
    <lineage>
        <taxon>Eukaryota</taxon>
        <taxon>Metazoa</taxon>
        <taxon>Ecdysozoa</taxon>
        <taxon>Arthropoda</taxon>
        <taxon>Hexapoda</taxon>
        <taxon>Insecta</taxon>
        <taxon>Pterygota</taxon>
        <taxon>Neoptera</taxon>
        <taxon>Endopterygota</taxon>
        <taxon>Diptera</taxon>
        <taxon>Nematocera</taxon>
        <taxon>Culicoidea</taxon>
        <taxon>Culicidae</taxon>
        <taxon>Anophelinae</taxon>
        <taxon>Anopheles</taxon>
    </lineage>
</organism>